<dbReference type="InterPro" id="IPR000719">
    <property type="entry name" value="Prot_kinase_dom"/>
</dbReference>
<dbReference type="Proteomes" id="UP000298416">
    <property type="component" value="Unassembled WGS sequence"/>
</dbReference>
<dbReference type="GO" id="GO:0005524">
    <property type="term" value="F:ATP binding"/>
    <property type="evidence" value="ECO:0007669"/>
    <property type="project" value="UniProtKB-KW"/>
</dbReference>
<reference evidence="8" key="2">
    <citation type="submission" date="2020-08" db="EMBL/GenBank/DDBJ databases">
        <title>Plant Genome Project.</title>
        <authorList>
            <person name="Zhang R.-G."/>
        </authorList>
    </citation>
    <scope>NUCLEOTIDE SEQUENCE</scope>
    <source>
        <strain evidence="8">Huo1</strain>
        <tissue evidence="8">Leaf</tissue>
    </source>
</reference>
<protein>
    <recommendedName>
        <fullName evidence="7">Protein kinase domain-containing protein</fullName>
    </recommendedName>
</protein>
<evidence type="ECO:0000313" key="8">
    <source>
        <dbReference type="EMBL" id="KAG6414264.1"/>
    </source>
</evidence>
<keyword evidence="5" id="KW-0418">Kinase</keyword>
<evidence type="ECO:0000313" key="9">
    <source>
        <dbReference type="Proteomes" id="UP000298416"/>
    </source>
</evidence>
<name>A0A8X8XKI2_SALSN</name>
<dbReference type="SUPFAM" id="SSF56112">
    <property type="entry name" value="Protein kinase-like (PK-like)"/>
    <property type="match status" value="1"/>
</dbReference>
<evidence type="ECO:0000259" key="7">
    <source>
        <dbReference type="Pfam" id="PF00069"/>
    </source>
</evidence>
<evidence type="ECO:0000256" key="1">
    <source>
        <dbReference type="ARBA" id="ARBA00005354"/>
    </source>
</evidence>
<proteinExistence type="inferred from homology"/>
<evidence type="ECO:0000256" key="6">
    <source>
        <dbReference type="ARBA" id="ARBA00022840"/>
    </source>
</evidence>
<reference evidence="8" key="1">
    <citation type="submission" date="2018-01" db="EMBL/GenBank/DDBJ databases">
        <authorList>
            <person name="Mao J.F."/>
        </authorList>
    </citation>
    <scope>NUCLEOTIDE SEQUENCE</scope>
    <source>
        <strain evidence="8">Huo1</strain>
        <tissue evidence="8">Leaf</tissue>
    </source>
</reference>
<keyword evidence="4" id="KW-0547">Nucleotide-binding</keyword>
<evidence type="ECO:0000256" key="2">
    <source>
        <dbReference type="ARBA" id="ARBA00022527"/>
    </source>
</evidence>
<keyword evidence="2" id="KW-0723">Serine/threonine-protein kinase</keyword>
<evidence type="ECO:0000256" key="4">
    <source>
        <dbReference type="ARBA" id="ARBA00022741"/>
    </source>
</evidence>
<keyword evidence="3" id="KW-0808">Transferase</keyword>
<dbReference type="InterPro" id="IPR011009">
    <property type="entry name" value="Kinase-like_dom_sf"/>
</dbReference>
<comment type="caution">
    <text evidence="8">The sequence shown here is derived from an EMBL/GenBank/DDBJ whole genome shotgun (WGS) entry which is preliminary data.</text>
</comment>
<keyword evidence="6" id="KW-0067">ATP-binding</keyword>
<dbReference type="GO" id="GO:0004674">
    <property type="term" value="F:protein serine/threonine kinase activity"/>
    <property type="evidence" value="ECO:0007669"/>
    <property type="project" value="UniProtKB-KW"/>
</dbReference>
<feature type="domain" description="Protein kinase" evidence="7">
    <location>
        <begin position="72"/>
        <end position="119"/>
    </location>
</feature>
<dbReference type="InterPro" id="IPR050205">
    <property type="entry name" value="CDPK_Ser/Thr_kinases"/>
</dbReference>
<keyword evidence="9" id="KW-1185">Reference proteome</keyword>
<dbReference type="Gene3D" id="1.10.510.10">
    <property type="entry name" value="Transferase(Phosphotransferase) domain 1"/>
    <property type="match status" value="1"/>
</dbReference>
<sequence>MSSDPSLTPHLFLLHKTNDFSHSRCRSGCRRPIVKQSRLYLVKSSSSLQEEIKVPQIGSIPKLAPAVQIPKLDQSPTLRFPSKIFRSVSPEAKDLLRKMICRDPSRRLSAEQVLMHPWIVNGGEM</sequence>
<evidence type="ECO:0000256" key="5">
    <source>
        <dbReference type="ARBA" id="ARBA00022777"/>
    </source>
</evidence>
<comment type="similarity">
    <text evidence="1">Belongs to the protein kinase superfamily. CAMK Ser/Thr protein kinase family. CaMK subfamily.</text>
</comment>
<accession>A0A8X8XKI2</accession>
<dbReference type="Pfam" id="PF00069">
    <property type="entry name" value="Pkinase"/>
    <property type="match status" value="1"/>
</dbReference>
<organism evidence="8">
    <name type="scientific">Salvia splendens</name>
    <name type="common">Scarlet sage</name>
    <dbReference type="NCBI Taxonomy" id="180675"/>
    <lineage>
        <taxon>Eukaryota</taxon>
        <taxon>Viridiplantae</taxon>
        <taxon>Streptophyta</taxon>
        <taxon>Embryophyta</taxon>
        <taxon>Tracheophyta</taxon>
        <taxon>Spermatophyta</taxon>
        <taxon>Magnoliopsida</taxon>
        <taxon>eudicotyledons</taxon>
        <taxon>Gunneridae</taxon>
        <taxon>Pentapetalae</taxon>
        <taxon>asterids</taxon>
        <taxon>lamiids</taxon>
        <taxon>Lamiales</taxon>
        <taxon>Lamiaceae</taxon>
        <taxon>Nepetoideae</taxon>
        <taxon>Mentheae</taxon>
        <taxon>Salviinae</taxon>
        <taxon>Salvia</taxon>
        <taxon>Salvia subgen. Calosphace</taxon>
        <taxon>core Calosphace</taxon>
    </lineage>
</organism>
<dbReference type="AlphaFoldDB" id="A0A8X8XKI2"/>
<gene>
    <name evidence="8" type="ORF">SASPL_126982</name>
</gene>
<dbReference type="EMBL" id="PNBA02000009">
    <property type="protein sequence ID" value="KAG6414264.1"/>
    <property type="molecule type" value="Genomic_DNA"/>
</dbReference>
<evidence type="ECO:0000256" key="3">
    <source>
        <dbReference type="ARBA" id="ARBA00022679"/>
    </source>
</evidence>
<dbReference type="PANTHER" id="PTHR24349">
    <property type="entry name" value="SERINE/THREONINE-PROTEIN KINASE"/>
    <property type="match status" value="1"/>
</dbReference>